<dbReference type="PANTHER" id="PTHR19923:SF0">
    <property type="entry name" value="PLEIOTROPIC REGULATOR 1"/>
    <property type="match status" value="1"/>
</dbReference>
<dbReference type="InterPro" id="IPR020472">
    <property type="entry name" value="WD40_PAC1"/>
</dbReference>
<reference evidence="5 6" key="1">
    <citation type="submission" date="2023-10" db="EMBL/GenBank/DDBJ databases">
        <title>Comparative genomics analysis reveals potential genetic determinants of host preference in Cryptosporidium xiaoi.</title>
        <authorList>
            <person name="Xiao L."/>
            <person name="Li J."/>
        </authorList>
    </citation>
    <scope>NUCLEOTIDE SEQUENCE [LARGE SCALE GENOMIC DNA]</scope>
    <source>
        <strain evidence="5 6">52996</strain>
    </source>
</reference>
<dbReference type="SUPFAM" id="SSF50978">
    <property type="entry name" value="WD40 repeat-like"/>
    <property type="match status" value="1"/>
</dbReference>
<dbReference type="PANTHER" id="PTHR19923">
    <property type="entry name" value="WD40 REPEAT PROTEINPRL1/PRL2-RELATED"/>
    <property type="match status" value="1"/>
</dbReference>
<evidence type="ECO:0000256" key="3">
    <source>
        <dbReference type="ARBA" id="ARBA00025726"/>
    </source>
</evidence>
<keyword evidence="2" id="KW-0677">Repeat</keyword>
<evidence type="ECO:0000256" key="2">
    <source>
        <dbReference type="ARBA" id="ARBA00022737"/>
    </source>
</evidence>
<dbReference type="PROSITE" id="PS50082">
    <property type="entry name" value="WD_REPEATS_2"/>
    <property type="match status" value="5"/>
</dbReference>
<protein>
    <submittedName>
        <fullName evidence="5">Pleiotropic regulator 1</fullName>
    </submittedName>
</protein>
<comment type="caution">
    <text evidence="5">The sequence shown here is derived from an EMBL/GenBank/DDBJ whole genome shotgun (WGS) entry which is preliminary data.</text>
</comment>
<feature type="repeat" description="WD" evidence="4">
    <location>
        <begin position="388"/>
        <end position="423"/>
    </location>
</feature>
<feature type="repeat" description="WD" evidence="4">
    <location>
        <begin position="169"/>
        <end position="210"/>
    </location>
</feature>
<dbReference type="SMART" id="SM00320">
    <property type="entry name" value="WD40"/>
    <property type="match status" value="7"/>
</dbReference>
<organism evidence="5 6">
    <name type="scientific">Cryptosporidium xiaoi</name>
    <dbReference type="NCBI Taxonomy" id="659607"/>
    <lineage>
        <taxon>Eukaryota</taxon>
        <taxon>Sar</taxon>
        <taxon>Alveolata</taxon>
        <taxon>Apicomplexa</taxon>
        <taxon>Conoidasida</taxon>
        <taxon>Coccidia</taxon>
        <taxon>Eucoccidiorida</taxon>
        <taxon>Eimeriorina</taxon>
        <taxon>Cryptosporidiidae</taxon>
        <taxon>Cryptosporidium</taxon>
    </lineage>
</organism>
<sequence>MPHFLEKVVLRNLNFFSSENGSLRETVFQDYKFNKSYKSRTEYCNTKGNNYSSNGISNRLHSPLFFADKNPINTLNSEYGQKSTLSLYNSDSITNGSRNNILERPVEQDLNVSDDIWKPKFKLNKVITGHKGWVRTIDVNINNDFFVTGSSDKLIKFWDLSTGHLKLTLIGHVSTVRKVLFSERHPYLFTCSEDKTAKCWDLEQNRVVRNYARHSSGIYCLDIHPRLDIIATGSRDGIVILWDIRTKEHIYRFMNHKGAVSSLIMQSIEPQLVSGSYDRTIRTWDIVAGKTRNVLTHHSKPIRSLAKHPVYYSLLSAGADGIKVWEGENCSYQKNIIGSNSIINSIATISRGKQSVVAAGCGNGQLHFWDLDTGVKYDTIQSNIYPGSMESENSILDCKFDKSETILLTAECDKTIKIWNLIE</sequence>
<dbReference type="InterPro" id="IPR019775">
    <property type="entry name" value="WD40_repeat_CS"/>
</dbReference>
<evidence type="ECO:0000256" key="4">
    <source>
        <dbReference type="PROSITE-ProRule" id="PRU00221"/>
    </source>
</evidence>
<dbReference type="InterPro" id="IPR001680">
    <property type="entry name" value="WD40_rpt"/>
</dbReference>
<dbReference type="Pfam" id="PF00400">
    <property type="entry name" value="WD40"/>
    <property type="match status" value="6"/>
</dbReference>
<dbReference type="InterPro" id="IPR036322">
    <property type="entry name" value="WD40_repeat_dom_sf"/>
</dbReference>
<dbReference type="EMBL" id="JAWDEY010000012">
    <property type="protein sequence ID" value="KAK6589495.1"/>
    <property type="molecule type" value="Genomic_DNA"/>
</dbReference>
<dbReference type="GO" id="GO:0000974">
    <property type="term" value="C:Prp19 complex"/>
    <property type="evidence" value="ECO:0007669"/>
    <property type="project" value="TreeGrafter"/>
</dbReference>
<feature type="repeat" description="WD" evidence="4">
    <location>
        <begin position="253"/>
        <end position="294"/>
    </location>
</feature>
<evidence type="ECO:0000313" key="6">
    <source>
        <dbReference type="Proteomes" id="UP001311799"/>
    </source>
</evidence>
<dbReference type="PRINTS" id="PR00320">
    <property type="entry name" value="GPROTEINBRPT"/>
</dbReference>
<gene>
    <name evidence="5" type="ORF">RS030_203086</name>
</gene>
<accession>A0AAV9XZ52</accession>
<name>A0AAV9XZ52_9CRYT</name>
<dbReference type="CDD" id="cd00200">
    <property type="entry name" value="WD40"/>
    <property type="match status" value="1"/>
</dbReference>
<feature type="repeat" description="WD" evidence="4">
    <location>
        <begin position="127"/>
        <end position="168"/>
    </location>
</feature>
<dbReference type="Proteomes" id="UP001311799">
    <property type="component" value="Unassembled WGS sequence"/>
</dbReference>
<keyword evidence="6" id="KW-1185">Reference proteome</keyword>
<evidence type="ECO:0000256" key="1">
    <source>
        <dbReference type="ARBA" id="ARBA00022574"/>
    </source>
</evidence>
<comment type="similarity">
    <text evidence="3">Belongs to the WD repeat PRL1/PRL2 family.</text>
</comment>
<dbReference type="InterPro" id="IPR045241">
    <property type="entry name" value="Prp46/PLRG1-like"/>
</dbReference>
<evidence type="ECO:0000313" key="5">
    <source>
        <dbReference type="EMBL" id="KAK6589495.1"/>
    </source>
</evidence>
<dbReference type="GO" id="GO:0071013">
    <property type="term" value="C:catalytic step 2 spliceosome"/>
    <property type="evidence" value="ECO:0007669"/>
    <property type="project" value="TreeGrafter"/>
</dbReference>
<dbReference type="Gene3D" id="2.130.10.10">
    <property type="entry name" value="YVTN repeat-like/Quinoprotein amine dehydrogenase"/>
    <property type="match status" value="1"/>
</dbReference>
<dbReference type="InterPro" id="IPR015943">
    <property type="entry name" value="WD40/YVTN_repeat-like_dom_sf"/>
</dbReference>
<dbReference type="PROSITE" id="PS00678">
    <property type="entry name" value="WD_REPEATS_1"/>
    <property type="match status" value="3"/>
</dbReference>
<dbReference type="GO" id="GO:0000398">
    <property type="term" value="P:mRNA splicing, via spliceosome"/>
    <property type="evidence" value="ECO:0007669"/>
    <property type="project" value="InterPro"/>
</dbReference>
<keyword evidence="1 4" id="KW-0853">WD repeat</keyword>
<proteinExistence type="inferred from homology"/>
<feature type="repeat" description="WD" evidence="4">
    <location>
        <begin position="211"/>
        <end position="252"/>
    </location>
</feature>
<dbReference type="AlphaFoldDB" id="A0AAV9XZ52"/>
<dbReference type="GO" id="GO:0071011">
    <property type="term" value="C:precatalytic spliceosome"/>
    <property type="evidence" value="ECO:0007669"/>
    <property type="project" value="TreeGrafter"/>
</dbReference>
<dbReference type="PROSITE" id="PS50294">
    <property type="entry name" value="WD_REPEATS_REGION"/>
    <property type="match status" value="5"/>
</dbReference>